<dbReference type="EMBL" id="BK015449">
    <property type="protein sequence ID" value="DAE07398.1"/>
    <property type="molecule type" value="Genomic_DNA"/>
</dbReference>
<evidence type="ECO:0000313" key="1">
    <source>
        <dbReference type="EMBL" id="DAE07398.1"/>
    </source>
</evidence>
<reference evidence="1" key="1">
    <citation type="journal article" date="2021" name="Proc. Natl. Acad. Sci. U.S.A.">
        <title>A Catalog of Tens of Thousands of Viruses from Human Metagenomes Reveals Hidden Associations with Chronic Diseases.</title>
        <authorList>
            <person name="Tisza M.J."/>
            <person name="Buck C.B."/>
        </authorList>
    </citation>
    <scope>NUCLEOTIDE SEQUENCE</scope>
    <source>
        <strain evidence="1">Ct8M020</strain>
    </source>
</reference>
<organism evidence="1">
    <name type="scientific">Siphoviridae sp. ct8M020</name>
    <dbReference type="NCBI Taxonomy" id="2825362"/>
    <lineage>
        <taxon>Viruses</taxon>
        <taxon>Duplodnaviria</taxon>
        <taxon>Heunggongvirae</taxon>
        <taxon>Uroviricota</taxon>
        <taxon>Caudoviricetes</taxon>
    </lineage>
</organism>
<accession>A0A8S5PK06</accession>
<protein>
    <submittedName>
        <fullName evidence="1">Uncharacterized protein</fullName>
    </submittedName>
</protein>
<proteinExistence type="predicted"/>
<name>A0A8S5PK06_9CAUD</name>
<sequence length="102" mass="11740">MTNQISQGDQYHISMAIKFNGETVDISKVEKVEITLHNKTKLYPEEITYSDGVFLYPVTQEETFSLPRIVEAQVRVKFKNTDVFTSPTEQIDVIRSLSKEIL</sequence>